<reference evidence="8" key="1">
    <citation type="submission" date="2025-08" db="UniProtKB">
        <authorList>
            <consortium name="RefSeq"/>
        </authorList>
    </citation>
    <scope>IDENTIFICATION</scope>
    <source>
        <tissue evidence="8">Entire body</tissue>
    </source>
</reference>
<evidence type="ECO:0000259" key="6">
    <source>
        <dbReference type="PROSITE" id="PS50011"/>
    </source>
</evidence>
<dbReference type="GeneID" id="108741603"/>
<dbReference type="InterPro" id="IPR011009">
    <property type="entry name" value="Kinase-like_dom_sf"/>
</dbReference>
<evidence type="ECO:0000256" key="5">
    <source>
        <dbReference type="ARBA" id="ARBA00022840"/>
    </source>
</evidence>
<protein>
    <submittedName>
        <fullName evidence="8">Phosphoenolpyruvate carboxylase kinase 1-like</fullName>
    </submittedName>
</protein>
<keyword evidence="7" id="KW-1185">Reference proteome</keyword>
<keyword evidence="2" id="KW-0808">Transferase</keyword>
<keyword evidence="4" id="KW-0418">Kinase</keyword>
<dbReference type="AlphaFoldDB" id="A0A1W4XHW1"/>
<dbReference type="GO" id="GO:0005524">
    <property type="term" value="F:ATP binding"/>
    <property type="evidence" value="ECO:0007669"/>
    <property type="project" value="UniProtKB-KW"/>
</dbReference>
<keyword evidence="3" id="KW-0547">Nucleotide-binding</keyword>
<organism evidence="7 8">
    <name type="scientific">Agrilus planipennis</name>
    <name type="common">Emerald ash borer</name>
    <name type="synonym">Agrilus marcopoli</name>
    <dbReference type="NCBI Taxonomy" id="224129"/>
    <lineage>
        <taxon>Eukaryota</taxon>
        <taxon>Metazoa</taxon>
        <taxon>Ecdysozoa</taxon>
        <taxon>Arthropoda</taxon>
        <taxon>Hexapoda</taxon>
        <taxon>Insecta</taxon>
        <taxon>Pterygota</taxon>
        <taxon>Neoptera</taxon>
        <taxon>Endopterygota</taxon>
        <taxon>Coleoptera</taxon>
        <taxon>Polyphaga</taxon>
        <taxon>Elateriformia</taxon>
        <taxon>Buprestoidea</taxon>
        <taxon>Buprestidae</taxon>
        <taxon>Agrilinae</taxon>
        <taxon>Agrilus</taxon>
    </lineage>
</organism>
<dbReference type="PROSITE" id="PS50011">
    <property type="entry name" value="PROTEIN_KINASE_DOM"/>
    <property type="match status" value="1"/>
</dbReference>
<dbReference type="PANTHER" id="PTHR11584">
    <property type="entry name" value="SERINE/THREONINE PROTEIN KINASE"/>
    <property type="match status" value="1"/>
</dbReference>
<evidence type="ECO:0000256" key="3">
    <source>
        <dbReference type="ARBA" id="ARBA00022741"/>
    </source>
</evidence>
<feature type="domain" description="Protein kinase" evidence="6">
    <location>
        <begin position="1"/>
        <end position="98"/>
    </location>
</feature>
<proteinExistence type="predicted"/>
<accession>A0A1W4XHW1</accession>
<keyword evidence="5" id="KW-0067">ATP-binding</keyword>
<keyword evidence="1" id="KW-0723">Serine/threonine-protein kinase</keyword>
<evidence type="ECO:0000256" key="1">
    <source>
        <dbReference type="ARBA" id="ARBA00022527"/>
    </source>
</evidence>
<name>A0A1W4XHW1_AGRPL</name>
<dbReference type="InterPro" id="IPR000719">
    <property type="entry name" value="Prot_kinase_dom"/>
</dbReference>
<evidence type="ECO:0000256" key="2">
    <source>
        <dbReference type="ARBA" id="ARBA00022679"/>
    </source>
</evidence>
<dbReference type="STRING" id="224129.A0A1W4XHW1"/>
<dbReference type="Gene3D" id="1.10.510.10">
    <property type="entry name" value="Transferase(Phosphotransferase) domain 1"/>
    <property type="match status" value="1"/>
</dbReference>
<dbReference type="RefSeq" id="XP_018331955.2">
    <property type="nucleotide sequence ID" value="XM_018476453.2"/>
</dbReference>
<evidence type="ECO:0000313" key="7">
    <source>
        <dbReference type="Proteomes" id="UP000192223"/>
    </source>
</evidence>
<dbReference type="GO" id="GO:0004674">
    <property type="term" value="F:protein serine/threonine kinase activity"/>
    <property type="evidence" value="ECO:0007669"/>
    <property type="project" value="UniProtKB-KW"/>
</dbReference>
<dbReference type="PANTHER" id="PTHR11584:SF369">
    <property type="entry name" value="MITOGEN-ACTIVATED PROTEIN KINASE KINASE KINASE 19-RELATED"/>
    <property type="match status" value="1"/>
</dbReference>
<evidence type="ECO:0000313" key="8">
    <source>
        <dbReference type="RefSeq" id="XP_018331955.2"/>
    </source>
</evidence>
<gene>
    <name evidence="8" type="primary">LOC108741603</name>
</gene>
<dbReference type="OrthoDB" id="4062651at2759"/>
<dbReference type="KEGG" id="apln:108741603"/>
<dbReference type="Proteomes" id="UP000192223">
    <property type="component" value="Unplaced"/>
</dbReference>
<sequence length="98" mass="11024">MEYLANSKSLHSVLLNGPNSLTFSKVKMYATDICNGLKYCHQHKTLHLDLKPKNILVCFNDVCKICDFGNSIIIGEKLEHFCFHGTPAYTAPEIYLGC</sequence>
<dbReference type="SUPFAM" id="SSF56112">
    <property type="entry name" value="Protein kinase-like (PK-like)"/>
    <property type="match status" value="1"/>
</dbReference>
<dbReference type="InParanoid" id="A0A1W4XHW1"/>
<evidence type="ECO:0000256" key="4">
    <source>
        <dbReference type="ARBA" id="ARBA00022777"/>
    </source>
</evidence>
<dbReference type="Pfam" id="PF00069">
    <property type="entry name" value="Pkinase"/>
    <property type="match status" value="1"/>
</dbReference>